<keyword evidence="1" id="KW-0472">Membrane</keyword>
<reference evidence="2" key="1">
    <citation type="submission" date="2022-03" db="EMBL/GenBank/DDBJ databases">
        <title>Genome Identification and Characterization of new species Bdellovibrio reynosense LBG001 sp. nov. from a Mexico soil sample.</title>
        <authorList>
            <person name="Camilli A."/>
            <person name="Ajao Y."/>
            <person name="Guo X."/>
        </authorList>
    </citation>
    <scope>NUCLEOTIDE SEQUENCE</scope>
    <source>
        <strain evidence="2">LBG001</strain>
    </source>
</reference>
<dbReference type="RefSeq" id="WP_243535490.1">
    <property type="nucleotide sequence ID" value="NZ_CP093442.1"/>
</dbReference>
<dbReference type="NCBIfam" id="NF041770">
    <property type="entry name" value="CFI_box_CTERM"/>
    <property type="match status" value="1"/>
</dbReference>
<dbReference type="Proteomes" id="UP000830116">
    <property type="component" value="Chromosome"/>
</dbReference>
<accession>A0ABY4C537</accession>
<evidence type="ECO:0000313" key="3">
    <source>
        <dbReference type="Proteomes" id="UP000830116"/>
    </source>
</evidence>
<evidence type="ECO:0008006" key="4">
    <source>
        <dbReference type="Google" id="ProtNLM"/>
    </source>
</evidence>
<evidence type="ECO:0000256" key="1">
    <source>
        <dbReference type="SAM" id="Phobius"/>
    </source>
</evidence>
<gene>
    <name evidence="2" type="ORF">MNR06_09700</name>
</gene>
<keyword evidence="1" id="KW-0812">Transmembrane</keyword>
<evidence type="ECO:0000313" key="2">
    <source>
        <dbReference type="EMBL" id="UOE99972.1"/>
    </source>
</evidence>
<protein>
    <recommendedName>
        <fullName evidence="4">Serine protease</fullName>
    </recommendedName>
</protein>
<keyword evidence="3" id="KW-1185">Reference proteome</keyword>
<sequence>MSVPAYGATLVSIAGASATDLTTATKPIIYAGMTAGCTGDGETTCDSCTGVEQTTPITSKLWTCNKENVYPNLKLTITMTSTAAATSSPYIKINDTTFTPSIAQTYVDGTLITQITWAELCNAAGKNSDCTGGSFSIEMDVGLESTAGTTTTDSLPFKVTARVAATDGSDWLYTDCNTADSTSNSGFCHFKVFPGDGKIYADELAVDQGYPSTPASGVTYSNVVFFYEEQADGEADTDTIASISNASPSFVVGVNTAGAKVQDNRIDGLINEKRYCMVMANKDVTGIISFFTPIPGTSGSPVTANELCTEPAPVIGLLDDKNCFIATAAFGSDMAPEVQSFRDFRNQYLLTSKWGTAFVKFYYKHSPFYANLIAESEIAKTIVRAALWPLLFFARMSVALGFFTSLIISLIVGLSLFEMYRRLVFRRSYRGEL</sequence>
<feature type="transmembrane region" description="Helical" evidence="1">
    <location>
        <begin position="386"/>
        <end position="417"/>
    </location>
</feature>
<organism evidence="2 3">
    <name type="scientific">Bdellovibrio reynosensis</name>
    <dbReference type="NCBI Taxonomy" id="2835041"/>
    <lineage>
        <taxon>Bacteria</taxon>
        <taxon>Pseudomonadati</taxon>
        <taxon>Bdellovibrionota</taxon>
        <taxon>Bdellovibrionia</taxon>
        <taxon>Bdellovibrionales</taxon>
        <taxon>Pseudobdellovibrionaceae</taxon>
        <taxon>Bdellovibrio</taxon>
    </lineage>
</organism>
<keyword evidence="1" id="KW-1133">Transmembrane helix</keyword>
<dbReference type="EMBL" id="CP093442">
    <property type="protein sequence ID" value="UOE99972.1"/>
    <property type="molecule type" value="Genomic_DNA"/>
</dbReference>
<proteinExistence type="predicted"/>
<name>A0ABY4C537_9BACT</name>
<dbReference type="InterPro" id="IPR049886">
    <property type="entry name" value="CFI_box_CTERM_dom"/>
</dbReference>